<sequence length="120" mass="12706">MRPGRAGFHTPAPRSWGRPLPRWTAVAQADPGRGRGPHGTAAGRRAGQAAGVGGRAAQRGTAGKRAARRWRRLRDDAPRAARDRGVSADVLAAPLGPSRSRMRKPVRRPETGQDGAEPAP</sequence>
<feature type="compositionally biased region" description="Basic and acidic residues" evidence="1">
    <location>
        <begin position="73"/>
        <end position="86"/>
    </location>
</feature>
<protein>
    <submittedName>
        <fullName evidence="2">Uncharacterized protein</fullName>
    </submittedName>
</protein>
<gene>
    <name evidence="2" type="ORF">Sdagh_45900</name>
</gene>
<feature type="compositionally biased region" description="Low complexity" evidence="1">
    <location>
        <begin position="39"/>
        <end position="64"/>
    </location>
</feature>
<dbReference type="EMBL" id="BNDX01000011">
    <property type="protein sequence ID" value="GHI32860.1"/>
    <property type="molecule type" value="Genomic_DNA"/>
</dbReference>
<reference evidence="2" key="1">
    <citation type="submission" date="2024-05" db="EMBL/GenBank/DDBJ databases">
        <title>Whole genome shotgun sequence of Streptomyces daghestanicus NBRC 12762.</title>
        <authorList>
            <person name="Komaki H."/>
            <person name="Tamura T."/>
        </authorList>
    </citation>
    <scope>NUCLEOTIDE SEQUENCE</scope>
    <source>
        <strain evidence="2">NBRC 12762</strain>
    </source>
</reference>
<organism evidence="2 3">
    <name type="scientific">Streptomyces daghestanicus</name>
    <dbReference type="NCBI Taxonomy" id="66885"/>
    <lineage>
        <taxon>Bacteria</taxon>
        <taxon>Bacillati</taxon>
        <taxon>Actinomycetota</taxon>
        <taxon>Actinomycetes</taxon>
        <taxon>Kitasatosporales</taxon>
        <taxon>Streptomycetaceae</taxon>
        <taxon>Streptomyces</taxon>
    </lineage>
</organism>
<evidence type="ECO:0000313" key="2">
    <source>
        <dbReference type="EMBL" id="GHI32860.1"/>
    </source>
</evidence>
<dbReference type="Proteomes" id="UP001052655">
    <property type="component" value="Unassembled WGS sequence"/>
</dbReference>
<evidence type="ECO:0000256" key="1">
    <source>
        <dbReference type="SAM" id="MobiDB-lite"/>
    </source>
</evidence>
<proteinExistence type="predicted"/>
<feature type="region of interest" description="Disordered" evidence="1">
    <location>
        <begin position="1"/>
        <end position="120"/>
    </location>
</feature>
<keyword evidence="3" id="KW-1185">Reference proteome</keyword>
<comment type="caution">
    <text evidence="2">The sequence shown here is derived from an EMBL/GenBank/DDBJ whole genome shotgun (WGS) entry which is preliminary data.</text>
</comment>
<evidence type="ECO:0000313" key="3">
    <source>
        <dbReference type="Proteomes" id="UP001052655"/>
    </source>
</evidence>
<accession>A0ABQ3Q6H5</accession>
<name>A0ABQ3Q6H5_9ACTN</name>